<evidence type="ECO:0000313" key="3">
    <source>
        <dbReference type="Proteomes" id="UP000321822"/>
    </source>
</evidence>
<accession>A0A5C6Q5V4</accession>
<protein>
    <submittedName>
        <fullName evidence="2">DUF1302 domain-containing protein</fullName>
    </submittedName>
</protein>
<sequence length="519" mass="57221">MNISTRKRQPNPLIKRTLVAAAVSLCFTQGAYAASFSPSTDLKIDWDTTLTYGASWRVEDRDERLVDPTINPANFNKDDGDRNFNKGLISNRISITTEMDLNYRNDFGVFLRARAYYDDVYHHSNDNDSPATSNNLSVPFNEFTRATRKRHGDEAEMLDYFVYGNFDIAGNNLNLRLGSQVASWGESVFVVGGISTAQSPLDATQLGVPGVELKDIFLPTEQVFAQLELSDTLSVEAYYQLEWDKTRLVAAGSYFSADDFFDEGGEFLAFPTFALTRGTDTRADDDGQYGIAVRYLAESLNYTDFGFYVLNYHDKLPIFDLSKAATAGTYALAYTEDIKLYGVSFGTVIGDTNVSGEYSYREGMNLLKPDNSAIEAEVSQVQLSAIHIFGPSALADDTVFVGEVGYNQVHGVDESDLLAGDTEAWGFAAKINLVYQQIFSGIDMTIPIIWNHDLAGNLGGDGAVLASFDKGKDVVSIGADFTYLNNLTADIKYTAFTGSALEDPQADRDYISISVKYSF</sequence>
<feature type="signal peptide" evidence="1">
    <location>
        <begin position="1"/>
        <end position="33"/>
    </location>
</feature>
<feature type="chain" id="PRO_5022720533" evidence="1">
    <location>
        <begin position="34"/>
        <end position="519"/>
    </location>
</feature>
<dbReference type="Pfam" id="PF06980">
    <property type="entry name" value="DUF1302"/>
    <property type="match status" value="1"/>
</dbReference>
<proteinExistence type="predicted"/>
<dbReference type="AlphaFoldDB" id="A0A5C6Q5V4"/>
<dbReference type="InterPro" id="IPR010727">
    <property type="entry name" value="DUF1302"/>
</dbReference>
<evidence type="ECO:0000313" key="2">
    <source>
        <dbReference type="EMBL" id="TWX64314.1"/>
    </source>
</evidence>
<dbReference type="Proteomes" id="UP000321822">
    <property type="component" value="Unassembled WGS sequence"/>
</dbReference>
<dbReference type="EMBL" id="VOLT01000014">
    <property type="protein sequence ID" value="TWX64314.1"/>
    <property type="molecule type" value="Genomic_DNA"/>
</dbReference>
<dbReference type="OrthoDB" id="7000272at2"/>
<dbReference type="RefSeq" id="WP_146791250.1">
    <property type="nucleotide sequence ID" value="NZ_VOLT01000014.1"/>
</dbReference>
<keyword evidence="3" id="KW-1185">Reference proteome</keyword>
<gene>
    <name evidence="2" type="ORF">ESZ36_20280</name>
</gene>
<keyword evidence="1" id="KW-0732">Signal</keyword>
<name>A0A5C6Q5V4_9GAMM</name>
<evidence type="ECO:0000256" key="1">
    <source>
        <dbReference type="SAM" id="SignalP"/>
    </source>
</evidence>
<comment type="caution">
    <text evidence="2">The sequence shown here is derived from an EMBL/GenBank/DDBJ whole genome shotgun (WGS) entry which is preliminary data.</text>
</comment>
<organism evidence="2 3">
    <name type="scientific">Colwellia demingiae</name>
    <dbReference type="NCBI Taxonomy" id="89401"/>
    <lineage>
        <taxon>Bacteria</taxon>
        <taxon>Pseudomonadati</taxon>
        <taxon>Pseudomonadota</taxon>
        <taxon>Gammaproteobacteria</taxon>
        <taxon>Alteromonadales</taxon>
        <taxon>Colwelliaceae</taxon>
        <taxon>Colwellia</taxon>
    </lineage>
</organism>
<reference evidence="2 3" key="1">
    <citation type="submission" date="2019-07" db="EMBL/GenBank/DDBJ databases">
        <title>Genomes of sea-ice associated Colwellia species.</title>
        <authorList>
            <person name="Bowman J.P."/>
        </authorList>
    </citation>
    <scope>NUCLEOTIDE SEQUENCE [LARGE SCALE GENOMIC DNA]</scope>
    <source>
        <strain evidence="2 3">ACAM 459</strain>
    </source>
</reference>